<protein>
    <submittedName>
        <fullName evidence="1">Uncharacterized protein</fullName>
    </submittedName>
</protein>
<dbReference type="GO" id="GO:0005743">
    <property type="term" value="C:mitochondrial inner membrane"/>
    <property type="evidence" value="ECO:0007669"/>
    <property type="project" value="InterPro"/>
</dbReference>
<organism evidence="1 2">
    <name type="scientific">Tigriopus californicus</name>
    <name type="common">Marine copepod</name>
    <dbReference type="NCBI Taxonomy" id="6832"/>
    <lineage>
        <taxon>Eukaryota</taxon>
        <taxon>Metazoa</taxon>
        <taxon>Ecdysozoa</taxon>
        <taxon>Arthropoda</taxon>
        <taxon>Crustacea</taxon>
        <taxon>Multicrustacea</taxon>
        <taxon>Hexanauplia</taxon>
        <taxon>Copepoda</taxon>
        <taxon>Harpacticoida</taxon>
        <taxon>Harpacticidae</taxon>
        <taxon>Tigriopus</taxon>
    </lineage>
</organism>
<reference evidence="1 2" key="1">
    <citation type="journal article" date="2018" name="Nat. Ecol. Evol.">
        <title>Genomic signatures of mitonuclear coevolution across populations of Tigriopus californicus.</title>
        <authorList>
            <person name="Barreto F.S."/>
            <person name="Watson E.T."/>
            <person name="Lima T.G."/>
            <person name="Willett C.S."/>
            <person name="Edmands S."/>
            <person name="Li W."/>
            <person name="Burton R.S."/>
        </authorList>
    </citation>
    <scope>NUCLEOTIDE SEQUENCE [LARGE SCALE GENOMIC DNA]</scope>
    <source>
        <strain evidence="1 2">San Diego</strain>
    </source>
</reference>
<evidence type="ECO:0000313" key="1">
    <source>
        <dbReference type="EMBL" id="TRY76674.1"/>
    </source>
</evidence>
<proteinExistence type="predicted"/>
<name>A0A553PG77_TIGCA</name>
<sequence>MAMLGTTVRLLARGSVWGPSSGLKAASRRLLCPVSRPFSSTPTRLSDPEGWVYRGIRQGHYEAKIHDKMAIVVSAIVWAWLTYNSLVNYEMVLGHHAYPDRKAMTNAQLGVPEDE</sequence>
<dbReference type="GO" id="GO:0045271">
    <property type="term" value="C:respiratory chain complex I"/>
    <property type="evidence" value="ECO:0007669"/>
    <property type="project" value="InterPro"/>
</dbReference>
<keyword evidence="2" id="KW-1185">Reference proteome</keyword>
<dbReference type="InterPro" id="IPR026627">
    <property type="entry name" value="NDUFB2_animal"/>
</dbReference>
<evidence type="ECO:0000313" key="2">
    <source>
        <dbReference type="Proteomes" id="UP000318571"/>
    </source>
</evidence>
<gene>
    <name evidence="1" type="ORF">TCAL_16971</name>
</gene>
<accession>A0A553PG77</accession>
<comment type="caution">
    <text evidence="1">The sequence shown here is derived from an EMBL/GenBank/DDBJ whole genome shotgun (WGS) entry which is preliminary data.</text>
</comment>
<dbReference type="Proteomes" id="UP000318571">
    <property type="component" value="Chromosome 5"/>
</dbReference>
<dbReference type="Pfam" id="PF14813">
    <property type="entry name" value="NADH_B2"/>
    <property type="match status" value="1"/>
</dbReference>
<dbReference type="EMBL" id="VCGU01000004">
    <property type="protein sequence ID" value="TRY76674.1"/>
    <property type="molecule type" value="Genomic_DNA"/>
</dbReference>
<dbReference type="OrthoDB" id="6241903at2759"/>
<dbReference type="AlphaFoldDB" id="A0A553PG77"/>